<dbReference type="GO" id="GO:0006139">
    <property type="term" value="P:nucleobase-containing compound metabolic process"/>
    <property type="evidence" value="ECO:0007669"/>
    <property type="project" value="UniProtKB-ARBA"/>
</dbReference>
<organism evidence="13 14">
    <name type="scientific">Liparis tanakae</name>
    <name type="common">Tanaka's snailfish</name>
    <dbReference type="NCBI Taxonomy" id="230148"/>
    <lineage>
        <taxon>Eukaryota</taxon>
        <taxon>Metazoa</taxon>
        <taxon>Chordata</taxon>
        <taxon>Craniata</taxon>
        <taxon>Vertebrata</taxon>
        <taxon>Euteleostomi</taxon>
        <taxon>Actinopterygii</taxon>
        <taxon>Neopterygii</taxon>
        <taxon>Teleostei</taxon>
        <taxon>Neoteleostei</taxon>
        <taxon>Acanthomorphata</taxon>
        <taxon>Eupercaria</taxon>
        <taxon>Perciformes</taxon>
        <taxon>Cottioidei</taxon>
        <taxon>Cottales</taxon>
        <taxon>Liparidae</taxon>
        <taxon>Liparis</taxon>
    </lineage>
</organism>
<evidence type="ECO:0000259" key="12">
    <source>
        <dbReference type="Pfam" id="PF03372"/>
    </source>
</evidence>
<dbReference type="FunFam" id="3.60.10.10:FF:000012">
    <property type="entry name" value="nocturnin isoform X2"/>
    <property type="match status" value="1"/>
</dbReference>
<dbReference type="InterPro" id="IPR050410">
    <property type="entry name" value="CCR4/nocturin_mRNA_transcr"/>
</dbReference>
<keyword evidence="5" id="KW-0479">Metal-binding</keyword>
<protein>
    <recommendedName>
        <fullName evidence="9">Nocturnin</fullName>
    </recommendedName>
    <alternativeName>
        <fullName evidence="10">Carbon catabolite repression 4-like protein</fullName>
    </alternativeName>
</protein>
<evidence type="ECO:0000256" key="7">
    <source>
        <dbReference type="ARBA" id="ARBA00022842"/>
    </source>
</evidence>
<keyword evidence="6" id="KW-0378">Hydrolase</keyword>
<dbReference type="InterPro" id="IPR034965">
    <property type="entry name" value="Deadenylase_nocturnin"/>
</dbReference>
<dbReference type="InterPro" id="IPR005135">
    <property type="entry name" value="Endo/exonuclease/phosphatase"/>
</dbReference>
<dbReference type="SUPFAM" id="SSF56219">
    <property type="entry name" value="DNase I-like"/>
    <property type="match status" value="1"/>
</dbReference>
<keyword evidence="4" id="KW-0963">Cytoplasm</keyword>
<comment type="subcellular location">
    <subcellularLocation>
        <location evidence="2">Cytoplasm</location>
    </subcellularLocation>
</comment>
<evidence type="ECO:0000256" key="2">
    <source>
        <dbReference type="ARBA" id="ARBA00004496"/>
    </source>
</evidence>
<comment type="caution">
    <text evidence="13">The sequence shown here is derived from an EMBL/GenBank/DDBJ whole genome shotgun (WGS) entry which is preliminary data.</text>
</comment>
<dbReference type="GO" id="GO:0046872">
    <property type="term" value="F:metal ion binding"/>
    <property type="evidence" value="ECO:0007669"/>
    <property type="project" value="UniProtKB-KW"/>
</dbReference>
<evidence type="ECO:0000256" key="10">
    <source>
        <dbReference type="ARBA" id="ARBA00079931"/>
    </source>
</evidence>
<dbReference type="GO" id="GO:0004535">
    <property type="term" value="F:poly(A)-specific ribonuclease activity"/>
    <property type="evidence" value="ECO:0007669"/>
    <property type="project" value="InterPro"/>
</dbReference>
<keyword evidence="11" id="KW-0732">Signal</keyword>
<dbReference type="InterPro" id="IPR036691">
    <property type="entry name" value="Endo/exonu/phosph_ase_sf"/>
</dbReference>
<evidence type="ECO:0000256" key="6">
    <source>
        <dbReference type="ARBA" id="ARBA00022801"/>
    </source>
</evidence>
<dbReference type="Pfam" id="PF03372">
    <property type="entry name" value="Exo_endo_phos"/>
    <property type="match status" value="1"/>
</dbReference>
<evidence type="ECO:0000313" key="14">
    <source>
        <dbReference type="Proteomes" id="UP000314294"/>
    </source>
</evidence>
<dbReference type="Proteomes" id="UP000314294">
    <property type="component" value="Unassembled WGS sequence"/>
</dbReference>
<feature type="domain" description="Endonuclease/exonuclease/phosphatase" evidence="12">
    <location>
        <begin position="189"/>
        <end position="444"/>
    </location>
</feature>
<reference evidence="13 14" key="1">
    <citation type="submission" date="2019-03" db="EMBL/GenBank/DDBJ databases">
        <title>First draft genome of Liparis tanakae, snailfish: a comprehensive survey of snailfish specific genes.</title>
        <authorList>
            <person name="Kim W."/>
            <person name="Song I."/>
            <person name="Jeong J.-H."/>
            <person name="Kim D."/>
            <person name="Kim S."/>
            <person name="Ryu S."/>
            <person name="Song J.Y."/>
            <person name="Lee S.K."/>
        </authorList>
    </citation>
    <scope>NUCLEOTIDE SEQUENCE [LARGE SCALE GENOMIC DNA]</scope>
    <source>
        <tissue evidence="13">Muscle</tissue>
    </source>
</reference>
<dbReference type="CDD" id="cd09096">
    <property type="entry name" value="Deadenylase_nocturnin"/>
    <property type="match status" value="1"/>
</dbReference>
<dbReference type="GO" id="GO:0007623">
    <property type="term" value="P:circadian rhythm"/>
    <property type="evidence" value="ECO:0007669"/>
    <property type="project" value="InterPro"/>
</dbReference>
<evidence type="ECO:0000256" key="1">
    <source>
        <dbReference type="ARBA" id="ARBA00001946"/>
    </source>
</evidence>
<dbReference type="Gene3D" id="3.60.10.10">
    <property type="entry name" value="Endonuclease/exonuclease/phosphatase"/>
    <property type="match status" value="1"/>
</dbReference>
<name>A0A4Z2FZZ5_9TELE</name>
<dbReference type="AlphaFoldDB" id="A0A4Z2FZZ5"/>
<evidence type="ECO:0000256" key="9">
    <source>
        <dbReference type="ARBA" id="ARBA00023807"/>
    </source>
</evidence>
<evidence type="ECO:0000256" key="11">
    <source>
        <dbReference type="SAM" id="SignalP"/>
    </source>
</evidence>
<accession>A0A4Z2FZZ5</accession>
<dbReference type="PANTHER" id="PTHR12121">
    <property type="entry name" value="CARBON CATABOLITE REPRESSOR PROTEIN 4"/>
    <property type="match status" value="1"/>
</dbReference>
<proteinExistence type="inferred from homology"/>
<comment type="cofactor">
    <cofactor evidence="1">
        <name>Mg(2+)</name>
        <dbReference type="ChEBI" id="CHEBI:18420"/>
    </cofactor>
</comment>
<keyword evidence="7" id="KW-0460">Magnesium</keyword>
<dbReference type="EMBL" id="SRLO01000787">
    <property type="protein sequence ID" value="TNN46470.1"/>
    <property type="molecule type" value="Genomic_DNA"/>
</dbReference>
<evidence type="ECO:0000313" key="13">
    <source>
        <dbReference type="EMBL" id="TNN46470.1"/>
    </source>
</evidence>
<evidence type="ECO:0000256" key="3">
    <source>
        <dbReference type="ARBA" id="ARBA00010774"/>
    </source>
</evidence>
<evidence type="ECO:0000256" key="4">
    <source>
        <dbReference type="ARBA" id="ARBA00022490"/>
    </source>
</evidence>
<dbReference type="GO" id="GO:0005737">
    <property type="term" value="C:cytoplasm"/>
    <property type="evidence" value="ECO:0007669"/>
    <property type="project" value="UniProtKB-SubCell"/>
</dbReference>
<keyword evidence="14" id="KW-1185">Reference proteome</keyword>
<comment type="similarity">
    <text evidence="3">Belongs to the CCR4/nocturin family.</text>
</comment>
<feature type="signal peptide" evidence="11">
    <location>
        <begin position="1"/>
        <end position="15"/>
    </location>
</feature>
<feature type="chain" id="PRO_5021284634" description="Nocturnin" evidence="11">
    <location>
        <begin position="16"/>
        <end position="456"/>
    </location>
</feature>
<dbReference type="PANTHER" id="PTHR12121:SF45">
    <property type="entry name" value="NOCTURNIN"/>
    <property type="match status" value="1"/>
</dbReference>
<keyword evidence="8" id="KW-0090">Biological rhythms</keyword>
<gene>
    <name evidence="13" type="primary">Noct_1</name>
    <name evidence="13" type="ORF">EYF80_043328</name>
</gene>
<sequence length="456" mass="49694">MWMNLFIVCPMGGGAARLYGALTPPLPPTSPQPAAANLDPSFCQGRRSSSACPSDPAALLRQCEDALGADRAPRLHRTFTRVTDGDGAPGNGVPGNGVRVIEKLHANAKLDANANLDANAKLDAIVKLDANAKLDANVKLDANAKLDAIVKLDANAKLDAIVKLDANLKSALLSPSALGEGLDGFVRCPPEALSWSRRKYLILEEILAYRPHILCLQEVDHYHDTLQPVLDGLGYDGHFCPKPWSPCLQVEGNNGPDGCALFFDRSRYELLGSESVRLSAMRIPTNQVAVLTTLRCRASGSRVCVAVTHLKARSGWEWLRGAQGSDFLRHLQNLVRDPAGDPDAPDVPLLVCGDFNAAPSEEVYRRFAASPLGLDSAYKKLGEDGATEPEFTSWKIRSTGECRATLDYIWYSRDRLRVERVLELPTEEEVGPDRLPSLSYPSDHLSLVCDFSFKEK</sequence>
<dbReference type="OrthoDB" id="276515at2759"/>
<evidence type="ECO:0000256" key="8">
    <source>
        <dbReference type="ARBA" id="ARBA00023108"/>
    </source>
</evidence>
<evidence type="ECO:0000256" key="5">
    <source>
        <dbReference type="ARBA" id="ARBA00022723"/>
    </source>
</evidence>